<reference evidence="2 3" key="1">
    <citation type="journal article" date="2014" name="Int. J. Syst. Evol. Microbiol.">
        <title>Complete genome sequence of Corynebacterium casei LMG S-19264T (=DSM 44701T), isolated from a smear-ripened cheese.</title>
        <authorList>
            <consortium name="US DOE Joint Genome Institute (JGI-PGF)"/>
            <person name="Walter F."/>
            <person name="Albersmeier A."/>
            <person name="Kalinowski J."/>
            <person name="Ruckert C."/>
        </authorList>
    </citation>
    <scope>NUCLEOTIDE SEQUENCE [LARGE SCALE GENOMIC DNA]</scope>
    <source>
        <strain evidence="2 3">NBRC 112289</strain>
    </source>
</reference>
<dbReference type="InterPro" id="IPR050679">
    <property type="entry name" value="Bact_HTH_transcr_reg"/>
</dbReference>
<dbReference type="Pfam" id="PF07702">
    <property type="entry name" value="UTRA"/>
    <property type="match status" value="1"/>
</dbReference>
<dbReference type="Gene3D" id="3.40.1410.10">
    <property type="entry name" value="Chorismate lyase-like"/>
    <property type="match status" value="1"/>
</dbReference>
<dbReference type="InterPro" id="IPR011663">
    <property type="entry name" value="UTRA"/>
</dbReference>
<dbReference type="AlphaFoldDB" id="A0AA37X986"/>
<accession>A0AA37X986</accession>
<evidence type="ECO:0000259" key="1">
    <source>
        <dbReference type="SMART" id="SM00866"/>
    </source>
</evidence>
<organism evidence="2 3">
    <name type="scientific">Arenivirga flava</name>
    <dbReference type="NCBI Taxonomy" id="1930060"/>
    <lineage>
        <taxon>Bacteria</taxon>
        <taxon>Bacillati</taxon>
        <taxon>Actinomycetota</taxon>
        <taxon>Actinomycetes</taxon>
        <taxon>Micrococcales</taxon>
        <taxon>Microbacteriaceae</taxon>
        <taxon>Arenivirga</taxon>
    </lineage>
</organism>
<dbReference type="PANTHER" id="PTHR44846:SF1">
    <property type="entry name" value="MANNOSYL-D-GLYCERATE TRANSPORT_METABOLISM SYSTEM REPRESSOR MNGR-RELATED"/>
    <property type="match status" value="1"/>
</dbReference>
<dbReference type="EMBL" id="BSUL01000001">
    <property type="protein sequence ID" value="GMA28229.1"/>
    <property type="molecule type" value="Genomic_DNA"/>
</dbReference>
<dbReference type="PANTHER" id="PTHR44846">
    <property type="entry name" value="MANNOSYL-D-GLYCERATE TRANSPORT/METABOLISM SYSTEM REPRESSOR MNGR-RELATED"/>
    <property type="match status" value="1"/>
</dbReference>
<name>A0AA37X986_9MICO</name>
<keyword evidence="3" id="KW-1185">Reference proteome</keyword>
<comment type="caution">
    <text evidence="2">The sequence shown here is derived from an EMBL/GenBank/DDBJ whole genome shotgun (WGS) entry which is preliminary data.</text>
</comment>
<proteinExistence type="predicted"/>
<dbReference type="InterPro" id="IPR028978">
    <property type="entry name" value="Chorismate_lyase_/UTRA_dom_sf"/>
</dbReference>
<dbReference type="GO" id="GO:0003677">
    <property type="term" value="F:DNA binding"/>
    <property type="evidence" value="ECO:0007669"/>
    <property type="project" value="InterPro"/>
</dbReference>
<evidence type="ECO:0000313" key="2">
    <source>
        <dbReference type="EMBL" id="GMA28229.1"/>
    </source>
</evidence>
<dbReference type="GO" id="GO:0045892">
    <property type="term" value="P:negative regulation of DNA-templated transcription"/>
    <property type="evidence" value="ECO:0007669"/>
    <property type="project" value="TreeGrafter"/>
</dbReference>
<dbReference type="RefSeq" id="WP_284231600.1">
    <property type="nucleotide sequence ID" value="NZ_BSUL01000001.1"/>
</dbReference>
<dbReference type="SMART" id="SM00866">
    <property type="entry name" value="UTRA"/>
    <property type="match status" value="1"/>
</dbReference>
<protein>
    <recommendedName>
        <fullName evidence="1">UbiC transcription regulator-associated domain-containing protein</fullName>
    </recommendedName>
</protein>
<sequence>MTIEQRSAAGWRGLTLRSRLADATAREADAFGLAGRDPVLHVLRLLRVDGMPALVSRATYPGWLAAAIQPLPDDVDSIMGSLEEGLELIVEHSVRRVGAAAASGEDARLLGVRRSSPVLRVVRSVRDLRGAALELADDRYRPEHAPERLVSA</sequence>
<gene>
    <name evidence="2" type="ORF">GCM10025874_14820</name>
</gene>
<dbReference type="SUPFAM" id="SSF64288">
    <property type="entry name" value="Chorismate lyase-like"/>
    <property type="match status" value="1"/>
</dbReference>
<evidence type="ECO:0000313" key="3">
    <source>
        <dbReference type="Proteomes" id="UP001157160"/>
    </source>
</evidence>
<feature type="domain" description="UbiC transcription regulator-associated" evidence="1">
    <location>
        <begin position="4"/>
        <end position="146"/>
    </location>
</feature>
<dbReference type="Proteomes" id="UP001157160">
    <property type="component" value="Unassembled WGS sequence"/>
</dbReference>